<evidence type="ECO:0000313" key="2">
    <source>
        <dbReference type="Proteomes" id="UP000789375"/>
    </source>
</evidence>
<feature type="non-terminal residue" evidence="1">
    <location>
        <position position="1"/>
    </location>
</feature>
<protein>
    <submittedName>
        <fullName evidence="1">9095_t:CDS:1</fullName>
    </submittedName>
</protein>
<proteinExistence type="predicted"/>
<sequence>MYNNLNTYKNKNLSLEKSLSFHKELLEDADIDLNDGGSLVLNNEKLKAHSRIVLQNSKQQNKHTYKRYFHYHGRFWDKVTVAFDRKFVLDKVDFKKEDQEYILKLENILNDVKITVVEFELLLRMKMSGNNEFHQGDVQTLDQARRSLETTFPNEL</sequence>
<reference evidence="1" key="1">
    <citation type="submission" date="2021-06" db="EMBL/GenBank/DDBJ databases">
        <authorList>
            <person name="Kallberg Y."/>
            <person name="Tangrot J."/>
            <person name="Rosling A."/>
        </authorList>
    </citation>
    <scope>NUCLEOTIDE SEQUENCE</scope>
    <source>
        <strain evidence="1">87-6 pot B 2015</strain>
    </source>
</reference>
<comment type="caution">
    <text evidence="1">The sequence shown here is derived from an EMBL/GenBank/DDBJ whole genome shotgun (WGS) entry which is preliminary data.</text>
</comment>
<dbReference type="Proteomes" id="UP000789375">
    <property type="component" value="Unassembled WGS sequence"/>
</dbReference>
<dbReference type="AlphaFoldDB" id="A0A9N9I723"/>
<accession>A0A9N9I723</accession>
<gene>
    <name evidence="1" type="ORF">FMOSSE_LOCUS15062</name>
</gene>
<name>A0A9N9I723_FUNMO</name>
<dbReference type="EMBL" id="CAJVPP010013842">
    <property type="protein sequence ID" value="CAG8722145.1"/>
    <property type="molecule type" value="Genomic_DNA"/>
</dbReference>
<keyword evidence="2" id="KW-1185">Reference proteome</keyword>
<organism evidence="1 2">
    <name type="scientific">Funneliformis mosseae</name>
    <name type="common">Endomycorrhizal fungus</name>
    <name type="synonym">Glomus mosseae</name>
    <dbReference type="NCBI Taxonomy" id="27381"/>
    <lineage>
        <taxon>Eukaryota</taxon>
        <taxon>Fungi</taxon>
        <taxon>Fungi incertae sedis</taxon>
        <taxon>Mucoromycota</taxon>
        <taxon>Glomeromycotina</taxon>
        <taxon>Glomeromycetes</taxon>
        <taxon>Glomerales</taxon>
        <taxon>Glomeraceae</taxon>
        <taxon>Funneliformis</taxon>
    </lineage>
</organism>
<evidence type="ECO:0000313" key="1">
    <source>
        <dbReference type="EMBL" id="CAG8722145.1"/>
    </source>
</evidence>
<feature type="non-terminal residue" evidence="1">
    <location>
        <position position="156"/>
    </location>
</feature>